<name>F4SCV1_MELLP</name>
<evidence type="ECO:0000313" key="3">
    <source>
        <dbReference type="Proteomes" id="UP000001072"/>
    </source>
</evidence>
<feature type="region of interest" description="Disordered" evidence="1">
    <location>
        <begin position="1"/>
        <end position="242"/>
    </location>
</feature>
<reference evidence="3" key="1">
    <citation type="journal article" date="2011" name="Proc. Natl. Acad. Sci. U.S.A.">
        <title>Obligate biotrophy features unraveled by the genomic analysis of rust fungi.</title>
        <authorList>
            <person name="Duplessis S."/>
            <person name="Cuomo C.A."/>
            <person name="Lin Y.-C."/>
            <person name="Aerts A."/>
            <person name="Tisserant E."/>
            <person name="Veneault-Fourrey C."/>
            <person name="Joly D.L."/>
            <person name="Hacquard S."/>
            <person name="Amselem J."/>
            <person name="Cantarel B.L."/>
            <person name="Chiu R."/>
            <person name="Coutinho P.M."/>
            <person name="Feau N."/>
            <person name="Field M."/>
            <person name="Frey P."/>
            <person name="Gelhaye E."/>
            <person name="Goldberg J."/>
            <person name="Grabherr M.G."/>
            <person name="Kodira C.D."/>
            <person name="Kohler A."/>
            <person name="Kuees U."/>
            <person name="Lindquist E.A."/>
            <person name="Lucas S.M."/>
            <person name="Mago R."/>
            <person name="Mauceli E."/>
            <person name="Morin E."/>
            <person name="Murat C."/>
            <person name="Pangilinan J.L."/>
            <person name="Park R."/>
            <person name="Pearson M."/>
            <person name="Quesneville H."/>
            <person name="Rouhier N."/>
            <person name="Sakthikumar S."/>
            <person name="Salamov A.A."/>
            <person name="Schmutz J."/>
            <person name="Selles B."/>
            <person name="Shapiro H."/>
            <person name="Tanguay P."/>
            <person name="Tuskan G.A."/>
            <person name="Henrissat B."/>
            <person name="Van de Peer Y."/>
            <person name="Rouze P."/>
            <person name="Ellis J.G."/>
            <person name="Dodds P.N."/>
            <person name="Schein J.E."/>
            <person name="Zhong S."/>
            <person name="Hamelin R.C."/>
            <person name="Grigoriev I.V."/>
            <person name="Szabo L.J."/>
            <person name="Martin F."/>
        </authorList>
    </citation>
    <scope>NUCLEOTIDE SEQUENCE [LARGE SCALE GENOMIC DNA]</scope>
    <source>
        <strain evidence="3">98AG31 / pathotype 3-4-7</strain>
    </source>
</reference>
<dbReference type="InParanoid" id="F4SCV1"/>
<dbReference type="GeneID" id="18925279"/>
<accession>F4SCV1</accession>
<gene>
    <name evidence="2" type="ORF">MELLADRAFT_114269</name>
</gene>
<proteinExistence type="predicted"/>
<feature type="compositionally biased region" description="Low complexity" evidence="1">
    <location>
        <begin position="103"/>
        <end position="117"/>
    </location>
</feature>
<dbReference type="Proteomes" id="UP000001072">
    <property type="component" value="Unassembled WGS sequence"/>
</dbReference>
<evidence type="ECO:0000313" key="2">
    <source>
        <dbReference type="EMBL" id="EGF97530.1"/>
    </source>
</evidence>
<feature type="compositionally biased region" description="Basic and acidic residues" evidence="1">
    <location>
        <begin position="79"/>
        <end position="95"/>
    </location>
</feature>
<organism evidence="3">
    <name type="scientific">Melampsora larici-populina (strain 98AG31 / pathotype 3-4-7)</name>
    <name type="common">Poplar leaf rust fungus</name>
    <dbReference type="NCBI Taxonomy" id="747676"/>
    <lineage>
        <taxon>Eukaryota</taxon>
        <taxon>Fungi</taxon>
        <taxon>Dikarya</taxon>
        <taxon>Basidiomycota</taxon>
        <taxon>Pucciniomycotina</taxon>
        <taxon>Pucciniomycetes</taxon>
        <taxon>Pucciniales</taxon>
        <taxon>Melampsoraceae</taxon>
        <taxon>Melampsora</taxon>
    </lineage>
</organism>
<feature type="compositionally biased region" description="Acidic residues" evidence="1">
    <location>
        <begin position="157"/>
        <end position="169"/>
    </location>
</feature>
<dbReference type="RefSeq" id="XP_007419202.1">
    <property type="nucleotide sequence ID" value="XM_007419140.1"/>
</dbReference>
<sequence length="380" mass="43299">MTSNNNNELFPDVADPKRKLRGFSRVDSVPPTSAPPTKQPPKKQAEKRRAEVVEPVQQNKVKRVIVKGYGDASGQNQREVGKSKGQQEQDKEREVSTTNTQATNNLPSGTSLTTLTTIEESQTDGTSGGQIRDPTGNQTAAQRKNQEMPESESSLEYLEDLENEEDSDSEVSWVNLKQVKKEPDEGQREKERRLTGLVASPSLNKVPNPPPKVKPARAAERKIPRGRPMSEDEDDNVNKSRGRGFVENGIEFAEGEVPSHHMAQLTVFWDNRIRKIKGYVPVSMFNRAWLEANREVEGKKSKKKKKDEESDSEDETYEGLSYPSELRLSYGDWVTCFNLMLDYLRKWFDFRRLAEKFEGHKKNVEEIKSENDDNWMIALR</sequence>
<feature type="compositionally biased region" description="Basic and acidic residues" evidence="1">
    <location>
        <begin position="43"/>
        <end position="52"/>
    </location>
</feature>
<dbReference type="KEGG" id="mlr:MELLADRAFT_114269"/>
<evidence type="ECO:0000256" key="1">
    <source>
        <dbReference type="SAM" id="MobiDB-lite"/>
    </source>
</evidence>
<feature type="region of interest" description="Disordered" evidence="1">
    <location>
        <begin position="296"/>
        <end position="316"/>
    </location>
</feature>
<dbReference type="EMBL" id="GL883222">
    <property type="protein sequence ID" value="EGF97530.1"/>
    <property type="molecule type" value="Genomic_DNA"/>
</dbReference>
<dbReference type="HOGENOM" id="CLU_042077_2_0_1"/>
<protein>
    <submittedName>
        <fullName evidence="2">Uncharacterized protein</fullName>
    </submittedName>
</protein>
<dbReference type="VEuPathDB" id="FungiDB:MELLADRAFT_114269"/>
<dbReference type="AlphaFoldDB" id="F4SCV1"/>
<keyword evidence="3" id="KW-1185">Reference proteome</keyword>
<feature type="compositionally biased region" description="Basic and acidic residues" evidence="1">
    <location>
        <begin position="179"/>
        <end position="194"/>
    </location>
</feature>